<feature type="transmembrane region" description="Helical" evidence="1">
    <location>
        <begin position="125"/>
        <end position="144"/>
    </location>
</feature>
<feature type="transmembrane region" description="Helical" evidence="1">
    <location>
        <begin position="77"/>
        <end position="95"/>
    </location>
</feature>
<evidence type="ECO:0000313" key="2">
    <source>
        <dbReference type="EMBL" id="MFC4131802.1"/>
    </source>
</evidence>
<dbReference type="Proteomes" id="UP001595816">
    <property type="component" value="Unassembled WGS sequence"/>
</dbReference>
<name>A0ABV8LNB2_9ACTN</name>
<keyword evidence="1" id="KW-0812">Transmembrane</keyword>
<feature type="transmembrane region" description="Helical" evidence="1">
    <location>
        <begin position="6"/>
        <end position="26"/>
    </location>
</feature>
<keyword evidence="3" id="KW-1185">Reference proteome</keyword>
<protein>
    <submittedName>
        <fullName evidence="2">Uncharacterized protein</fullName>
    </submittedName>
</protein>
<comment type="caution">
    <text evidence="2">The sequence shown here is derived from an EMBL/GenBank/DDBJ whole genome shotgun (WGS) entry which is preliminary data.</text>
</comment>
<dbReference type="EMBL" id="JBHSAY010000008">
    <property type="protein sequence ID" value="MFC4131802.1"/>
    <property type="molecule type" value="Genomic_DNA"/>
</dbReference>
<reference evidence="3" key="1">
    <citation type="journal article" date="2019" name="Int. J. Syst. Evol. Microbiol.">
        <title>The Global Catalogue of Microorganisms (GCM) 10K type strain sequencing project: providing services to taxonomists for standard genome sequencing and annotation.</title>
        <authorList>
            <consortium name="The Broad Institute Genomics Platform"/>
            <consortium name="The Broad Institute Genome Sequencing Center for Infectious Disease"/>
            <person name="Wu L."/>
            <person name="Ma J."/>
        </authorList>
    </citation>
    <scope>NUCLEOTIDE SEQUENCE [LARGE SCALE GENOMIC DNA]</scope>
    <source>
        <strain evidence="3">CGMCC 4.7289</strain>
    </source>
</reference>
<accession>A0ABV8LNB2</accession>
<keyword evidence="1" id="KW-1133">Transmembrane helix</keyword>
<feature type="transmembrane region" description="Helical" evidence="1">
    <location>
        <begin position="38"/>
        <end position="57"/>
    </location>
</feature>
<evidence type="ECO:0000313" key="3">
    <source>
        <dbReference type="Proteomes" id="UP001595816"/>
    </source>
</evidence>
<organism evidence="2 3">
    <name type="scientific">Hamadaea flava</name>
    <dbReference type="NCBI Taxonomy" id="1742688"/>
    <lineage>
        <taxon>Bacteria</taxon>
        <taxon>Bacillati</taxon>
        <taxon>Actinomycetota</taxon>
        <taxon>Actinomycetes</taxon>
        <taxon>Micromonosporales</taxon>
        <taxon>Micromonosporaceae</taxon>
        <taxon>Hamadaea</taxon>
    </lineage>
</organism>
<sequence>MTADHLRDVVMTGAIFALATAVWFGWALEHPPRSWRPWLFAGVGLGYALLAVGIVLAVRHWHDGTVFDAATGKRTGVVVGVEFAACGIGAAVLAIRRRRELIPVWIAFVVGVHFFPLAAIIGYPLIYAVGAATTAVALAAVPVARRRTLPVSALNGAGMGLALLLGSTVALTTALLW</sequence>
<gene>
    <name evidence="2" type="ORF">ACFOZ4_14430</name>
</gene>
<dbReference type="RefSeq" id="WP_253763357.1">
    <property type="nucleotide sequence ID" value="NZ_JAMZDZ010000001.1"/>
</dbReference>
<keyword evidence="1" id="KW-0472">Membrane</keyword>
<proteinExistence type="predicted"/>
<feature type="transmembrane region" description="Helical" evidence="1">
    <location>
        <begin position="156"/>
        <end position="176"/>
    </location>
</feature>
<feature type="transmembrane region" description="Helical" evidence="1">
    <location>
        <begin position="102"/>
        <end position="119"/>
    </location>
</feature>
<evidence type="ECO:0000256" key="1">
    <source>
        <dbReference type="SAM" id="Phobius"/>
    </source>
</evidence>